<feature type="compositionally biased region" description="Basic and acidic residues" evidence="1">
    <location>
        <begin position="46"/>
        <end position="58"/>
    </location>
</feature>
<evidence type="ECO:0000313" key="3">
    <source>
        <dbReference type="Proteomes" id="UP000242715"/>
    </source>
</evidence>
<evidence type="ECO:0000256" key="1">
    <source>
        <dbReference type="SAM" id="MobiDB-lite"/>
    </source>
</evidence>
<evidence type="ECO:0000313" key="2">
    <source>
        <dbReference type="EMBL" id="GAU31214.1"/>
    </source>
</evidence>
<accession>A0A2Z6MF44</accession>
<reference evidence="3" key="1">
    <citation type="journal article" date="2017" name="Front. Plant Sci.">
        <title>Climate Clever Clovers: New Paradigm to Reduce the Environmental Footprint of Ruminants by Breeding Low Methanogenic Forages Utilizing Haplotype Variation.</title>
        <authorList>
            <person name="Kaur P."/>
            <person name="Appels R."/>
            <person name="Bayer P.E."/>
            <person name="Keeble-Gagnere G."/>
            <person name="Wang J."/>
            <person name="Hirakawa H."/>
            <person name="Shirasawa K."/>
            <person name="Vercoe P."/>
            <person name="Stefanova K."/>
            <person name="Durmic Z."/>
            <person name="Nichols P."/>
            <person name="Revell C."/>
            <person name="Isobe S.N."/>
            <person name="Edwards D."/>
            <person name="Erskine W."/>
        </authorList>
    </citation>
    <scope>NUCLEOTIDE SEQUENCE [LARGE SCALE GENOMIC DNA]</scope>
    <source>
        <strain evidence="3">cv. Daliak</strain>
    </source>
</reference>
<feature type="compositionally biased region" description="Gly residues" evidence="1">
    <location>
        <begin position="36"/>
        <end position="45"/>
    </location>
</feature>
<protein>
    <submittedName>
        <fullName evidence="2">Uncharacterized protein</fullName>
    </submittedName>
</protein>
<name>A0A2Z6MF44_TRISU</name>
<dbReference type="Proteomes" id="UP000242715">
    <property type="component" value="Unassembled WGS sequence"/>
</dbReference>
<dbReference type="AlphaFoldDB" id="A0A2Z6MF44"/>
<dbReference type="EMBL" id="DF973448">
    <property type="protein sequence ID" value="GAU31214.1"/>
    <property type="molecule type" value="Genomic_DNA"/>
</dbReference>
<feature type="compositionally biased region" description="Polar residues" evidence="1">
    <location>
        <begin position="59"/>
        <end position="72"/>
    </location>
</feature>
<proteinExistence type="predicted"/>
<feature type="region of interest" description="Disordered" evidence="1">
    <location>
        <begin position="1"/>
        <end position="101"/>
    </location>
</feature>
<organism evidence="2 3">
    <name type="scientific">Trifolium subterraneum</name>
    <name type="common">Subterranean clover</name>
    <dbReference type="NCBI Taxonomy" id="3900"/>
    <lineage>
        <taxon>Eukaryota</taxon>
        <taxon>Viridiplantae</taxon>
        <taxon>Streptophyta</taxon>
        <taxon>Embryophyta</taxon>
        <taxon>Tracheophyta</taxon>
        <taxon>Spermatophyta</taxon>
        <taxon>Magnoliopsida</taxon>
        <taxon>eudicotyledons</taxon>
        <taxon>Gunneridae</taxon>
        <taxon>Pentapetalae</taxon>
        <taxon>rosids</taxon>
        <taxon>fabids</taxon>
        <taxon>Fabales</taxon>
        <taxon>Fabaceae</taxon>
        <taxon>Papilionoideae</taxon>
        <taxon>50 kb inversion clade</taxon>
        <taxon>NPAAA clade</taxon>
        <taxon>Hologalegina</taxon>
        <taxon>IRL clade</taxon>
        <taxon>Trifolieae</taxon>
        <taxon>Trifolium</taxon>
    </lineage>
</organism>
<keyword evidence="3" id="KW-1185">Reference proteome</keyword>
<sequence length="101" mass="11372">MENDDGTRAWSNDLRIEPRRRHGRPMSRWLKEEGGGRGGINGGGRRTGDGEANSRESTVDPTRASSSQTQPNDNRHQQLLRPNHVPYVSIEELNLTNHDSK</sequence>
<gene>
    <name evidence="2" type="ORF">TSUD_210710</name>
</gene>